<feature type="transmembrane region" description="Helical" evidence="1">
    <location>
        <begin position="12"/>
        <end position="32"/>
    </location>
</feature>
<proteinExistence type="predicted"/>
<name>A0ABR8RZW1_9MICO</name>
<organism evidence="2 3">
    <name type="scientific">Microbacterium pullorum</name>
    <dbReference type="NCBI Taxonomy" id="2762236"/>
    <lineage>
        <taxon>Bacteria</taxon>
        <taxon>Bacillati</taxon>
        <taxon>Actinomycetota</taxon>
        <taxon>Actinomycetes</taxon>
        <taxon>Micrococcales</taxon>
        <taxon>Microbacteriaceae</taxon>
        <taxon>Microbacterium</taxon>
    </lineage>
</organism>
<dbReference type="EMBL" id="JACSQP010000002">
    <property type="protein sequence ID" value="MBD7956781.1"/>
    <property type="molecule type" value="Genomic_DNA"/>
</dbReference>
<comment type="caution">
    <text evidence="2">The sequence shown here is derived from an EMBL/GenBank/DDBJ whole genome shotgun (WGS) entry which is preliminary data.</text>
</comment>
<dbReference type="Proteomes" id="UP000648352">
    <property type="component" value="Unassembled WGS sequence"/>
</dbReference>
<dbReference type="RefSeq" id="WP_191717793.1">
    <property type="nucleotide sequence ID" value="NZ_JACSQP010000002.1"/>
</dbReference>
<keyword evidence="3" id="KW-1185">Reference proteome</keyword>
<accession>A0ABR8RZW1</accession>
<feature type="transmembrane region" description="Helical" evidence="1">
    <location>
        <begin position="69"/>
        <end position="91"/>
    </location>
</feature>
<evidence type="ECO:0000256" key="1">
    <source>
        <dbReference type="SAM" id="Phobius"/>
    </source>
</evidence>
<feature type="transmembrane region" description="Helical" evidence="1">
    <location>
        <begin position="97"/>
        <end position="117"/>
    </location>
</feature>
<feature type="transmembrane region" description="Helical" evidence="1">
    <location>
        <begin position="38"/>
        <end position="57"/>
    </location>
</feature>
<evidence type="ECO:0000313" key="3">
    <source>
        <dbReference type="Proteomes" id="UP000648352"/>
    </source>
</evidence>
<keyword evidence="1" id="KW-1133">Transmembrane helix</keyword>
<reference evidence="2 3" key="1">
    <citation type="submission" date="2020-08" db="EMBL/GenBank/DDBJ databases">
        <title>A Genomic Blueprint of the Chicken Gut Microbiome.</title>
        <authorList>
            <person name="Gilroy R."/>
            <person name="Ravi A."/>
            <person name="Getino M."/>
            <person name="Pursley I."/>
            <person name="Horton D.L."/>
            <person name="Alikhan N.-F."/>
            <person name="Baker D."/>
            <person name="Gharbi K."/>
            <person name="Hall N."/>
            <person name="Watson M."/>
            <person name="Adriaenssens E.M."/>
            <person name="Foster-Nyarko E."/>
            <person name="Jarju S."/>
            <person name="Secka A."/>
            <person name="Antonio M."/>
            <person name="Oren A."/>
            <person name="Chaudhuri R."/>
            <person name="La Ragione R.M."/>
            <person name="Hildebrand F."/>
            <person name="Pallen M.J."/>
        </authorList>
    </citation>
    <scope>NUCLEOTIDE SEQUENCE [LARGE SCALE GENOMIC DNA]</scope>
    <source>
        <strain evidence="2 3">Sa4CUA7</strain>
    </source>
</reference>
<protein>
    <submittedName>
        <fullName evidence="2">Histidinol dehydrogenase</fullName>
    </submittedName>
</protein>
<sequence length="133" mass="13602">MGTIWARVLTWIIALVVGLVYGVAGTVAHAYMLGWLPLGLILSVLGIGALLVAVRLLTGDRWATLAAGLGAMTATLVFSGAGPGGSIIVPAPADGQFSAGIVWTIAVPLLVALVVAWPDTHQPTPRRSPTLGE</sequence>
<keyword evidence="1" id="KW-0472">Membrane</keyword>
<evidence type="ECO:0000313" key="2">
    <source>
        <dbReference type="EMBL" id="MBD7956781.1"/>
    </source>
</evidence>
<gene>
    <name evidence="2" type="ORF">H9651_03965</name>
</gene>
<keyword evidence="1" id="KW-0812">Transmembrane</keyword>